<protein>
    <submittedName>
        <fullName evidence="2">Uncharacterized protein</fullName>
    </submittedName>
</protein>
<accession>A0A420EEL0</accession>
<dbReference type="RefSeq" id="WP_120332309.1">
    <property type="nucleotide sequence ID" value="NZ_RAQQ01000069.1"/>
</dbReference>
<feature type="region of interest" description="Disordered" evidence="1">
    <location>
        <begin position="174"/>
        <end position="197"/>
    </location>
</feature>
<gene>
    <name evidence="2" type="ORF">D7I43_32150</name>
</gene>
<dbReference type="AlphaFoldDB" id="A0A420EEL0"/>
<dbReference type="Proteomes" id="UP000285744">
    <property type="component" value="Unassembled WGS sequence"/>
</dbReference>
<organism evidence="2 3">
    <name type="scientific">Micromonospora globbae</name>
    <dbReference type="NCBI Taxonomy" id="1894969"/>
    <lineage>
        <taxon>Bacteria</taxon>
        <taxon>Bacillati</taxon>
        <taxon>Actinomycetota</taxon>
        <taxon>Actinomycetes</taxon>
        <taxon>Micromonosporales</taxon>
        <taxon>Micromonosporaceae</taxon>
        <taxon>Micromonospora</taxon>
    </lineage>
</organism>
<reference evidence="2 3" key="1">
    <citation type="journal article" date="2018" name="Int. J. Syst. Evol. Microbiol.">
        <title>Micromonospora globbae sp. nov., an endophytic actinomycete isolated from roots of Globba winitii C. H. Wright.</title>
        <authorList>
            <person name="Kuncharoen N."/>
            <person name="Pittayakhajonwut P."/>
            <person name="Tanasupawat S."/>
        </authorList>
    </citation>
    <scope>NUCLEOTIDE SEQUENCE [LARGE SCALE GENOMIC DNA]</scope>
    <source>
        <strain evidence="2 3">WPS1-2</strain>
    </source>
</reference>
<sequence>MHDTGYPFDTANRAYQRFLSLASDHFEVLSWDDATTGRPTLITLTDIGSRDTFSLALLDSVEDRAPHALLAVTTTAALSLHGPIAGRAATADYAPKLAMRDPDIVATTPVALHDPTQARISDDEWTGVPPDIAQVARTTTIDAPRVALALLDRDRARLAVVGPFATLDTADAWQPEAHGQPPTDRLLLPMHAPDSTY</sequence>
<name>A0A420EEL0_9ACTN</name>
<proteinExistence type="predicted"/>
<evidence type="ECO:0000313" key="3">
    <source>
        <dbReference type="Proteomes" id="UP000285744"/>
    </source>
</evidence>
<evidence type="ECO:0000256" key="1">
    <source>
        <dbReference type="SAM" id="MobiDB-lite"/>
    </source>
</evidence>
<comment type="caution">
    <text evidence="2">The sequence shown here is derived from an EMBL/GenBank/DDBJ whole genome shotgun (WGS) entry which is preliminary data.</text>
</comment>
<dbReference type="OrthoDB" id="3358427at2"/>
<evidence type="ECO:0000313" key="2">
    <source>
        <dbReference type="EMBL" id="RKF19135.1"/>
    </source>
</evidence>
<dbReference type="EMBL" id="RAQQ01000069">
    <property type="protein sequence ID" value="RKF19135.1"/>
    <property type="molecule type" value="Genomic_DNA"/>
</dbReference>